<organism evidence="2 3">
    <name type="scientific">Crotalaria pallida</name>
    <name type="common">Smooth rattlebox</name>
    <name type="synonym">Crotalaria striata</name>
    <dbReference type="NCBI Taxonomy" id="3830"/>
    <lineage>
        <taxon>Eukaryota</taxon>
        <taxon>Viridiplantae</taxon>
        <taxon>Streptophyta</taxon>
        <taxon>Embryophyta</taxon>
        <taxon>Tracheophyta</taxon>
        <taxon>Spermatophyta</taxon>
        <taxon>Magnoliopsida</taxon>
        <taxon>eudicotyledons</taxon>
        <taxon>Gunneridae</taxon>
        <taxon>Pentapetalae</taxon>
        <taxon>rosids</taxon>
        <taxon>fabids</taxon>
        <taxon>Fabales</taxon>
        <taxon>Fabaceae</taxon>
        <taxon>Papilionoideae</taxon>
        <taxon>50 kb inversion clade</taxon>
        <taxon>genistoids sensu lato</taxon>
        <taxon>core genistoids</taxon>
        <taxon>Crotalarieae</taxon>
        <taxon>Crotalaria</taxon>
    </lineage>
</organism>
<feature type="compositionally biased region" description="Polar residues" evidence="1">
    <location>
        <begin position="111"/>
        <end position="121"/>
    </location>
</feature>
<proteinExistence type="predicted"/>
<feature type="region of interest" description="Disordered" evidence="1">
    <location>
        <begin position="77"/>
        <end position="122"/>
    </location>
</feature>
<comment type="caution">
    <text evidence="2">The sequence shown here is derived from an EMBL/GenBank/DDBJ whole genome shotgun (WGS) entry which is preliminary data.</text>
</comment>
<feature type="region of interest" description="Disordered" evidence="1">
    <location>
        <begin position="199"/>
        <end position="222"/>
    </location>
</feature>
<feature type="compositionally biased region" description="Low complexity" evidence="1">
    <location>
        <begin position="89"/>
        <end position="103"/>
    </location>
</feature>
<keyword evidence="3" id="KW-1185">Reference proteome</keyword>
<reference evidence="2 3" key="1">
    <citation type="submission" date="2024-01" db="EMBL/GenBank/DDBJ databases">
        <title>The genomes of 5 underutilized Papilionoideae crops provide insights into root nodulation and disease resistanc.</title>
        <authorList>
            <person name="Yuan L."/>
        </authorList>
    </citation>
    <scope>NUCLEOTIDE SEQUENCE [LARGE SCALE GENOMIC DNA]</scope>
    <source>
        <strain evidence="2">ZHUSHIDOU_FW_LH</strain>
        <tissue evidence="2">Leaf</tissue>
    </source>
</reference>
<feature type="region of interest" description="Disordered" evidence="1">
    <location>
        <begin position="1"/>
        <end position="22"/>
    </location>
</feature>
<sequence>MEGVQNHAGEGGDDVNPNSHINQAVDDANLKGDITLNGHVNNGAISRFGALTSDTEEDLANAKETLGVVSQQNIIEAKDNSKKVGHTQSGKSSVSNISNNNKVRNNHGGRNPQNKSKNNFFGNKPAHLMIKKEPSPLPVLITDNMKSNENVKENERSFLRRMKEMPAANVKFMDFLDAHTVHVNKEAVEFVMQARKFAEGSLNPKPPDKEDSKTQSSNMVIDSNENTLTNQIESMMNVIAVGNGDVSSQSQNKAT</sequence>
<evidence type="ECO:0000313" key="3">
    <source>
        <dbReference type="Proteomes" id="UP001372338"/>
    </source>
</evidence>
<accession>A0AAN9J226</accession>
<dbReference type="Proteomes" id="UP001372338">
    <property type="component" value="Unassembled WGS sequence"/>
</dbReference>
<evidence type="ECO:0000313" key="2">
    <source>
        <dbReference type="EMBL" id="KAK7290354.1"/>
    </source>
</evidence>
<dbReference type="EMBL" id="JAYWIO010000001">
    <property type="protein sequence ID" value="KAK7290354.1"/>
    <property type="molecule type" value="Genomic_DNA"/>
</dbReference>
<dbReference type="AlphaFoldDB" id="A0AAN9J226"/>
<evidence type="ECO:0000256" key="1">
    <source>
        <dbReference type="SAM" id="MobiDB-lite"/>
    </source>
</evidence>
<gene>
    <name evidence="2" type="ORF">RIF29_04703</name>
</gene>
<protein>
    <submittedName>
        <fullName evidence="2">Uncharacterized protein</fullName>
    </submittedName>
</protein>
<name>A0AAN9J226_CROPI</name>